<dbReference type="InterPro" id="IPR001623">
    <property type="entry name" value="DnaJ_domain"/>
</dbReference>
<feature type="compositionally biased region" description="Gly residues" evidence="8">
    <location>
        <begin position="494"/>
        <end position="518"/>
    </location>
</feature>
<keyword evidence="5" id="KW-0256">Endoplasmic reticulum</keyword>
<dbReference type="Proteomes" id="UP000070501">
    <property type="component" value="Unassembled WGS sequence"/>
</dbReference>
<evidence type="ECO:0000256" key="1">
    <source>
        <dbReference type="ARBA" id="ARBA00004319"/>
    </source>
</evidence>
<dbReference type="Gene3D" id="1.25.40.10">
    <property type="entry name" value="Tetratricopeptide repeat domain"/>
    <property type="match status" value="1"/>
</dbReference>
<evidence type="ECO:0000256" key="4">
    <source>
        <dbReference type="ARBA" id="ARBA00022803"/>
    </source>
</evidence>
<evidence type="ECO:0000256" key="7">
    <source>
        <dbReference type="PROSITE-ProRule" id="PRU00339"/>
    </source>
</evidence>
<keyword evidence="4 7" id="KW-0802">TPR repeat</keyword>
<keyword evidence="3" id="KW-0677">Repeat</keyword>
<feature type="compositionally biased region" description="Gly residues" evidence="8">
    <location>
        <begin position="526"/>
        <end position="544"/>
    </location>
</feature>
<proteinExistence type="predicted"/>
<dbReference type="SMART" id="SM00271">
    <property type="entry name" value="DnaJ"/>
    <property type="match status" value="1"/>
</dbReference>
<dbReference type="GO" id="GO:0051787">
    <property type="term" value="F:misfolded protein binding"/>
    <property type="evidence" value="ECO:0007669"/>
    <property type="project" value="TreeGrafter"/>
</dbReference>
<evidence type="ECO:0000256" key="2">
    <source>
        <dbReference type="ARBA" id="ARBA00022729"/>
    </source>
</evidence>
<protein>
    <recommendedName>
        <fullName evidence="6">Tetratricopeptide repeat and J domain-containing co-chaperone DNJ1</fullName>
    </recommendedName>
</protein>
<gene>
    <name evidence="11" type="ORF">Micbo1qcDRAFT_164307</name>
</gene>
<dbReference type="InterPro" id="IPR011990">
    <property type="entry name" value="TPR-like_helical_dom_sf"/>
</dbReference>
<dbReference type="InterPro" id="IPR051727">
    <property type="entry name" value="DnaJ_C3_Co-chaperones"/>
</dbReference>
<evidence type="ECO:0000313" key="11">
    <source>
        <dbReference type="EMBL" id="KXJ90682.1"/>
    </source>
</evidence>
<dbReference type="Pfam" id="PF00226">
    <property type="entry name" value="DnaJ"/>
    <property type="match status" value="1"/>
</dbReference>
<evidence type="ECO:0000256" key="6">
    <source>
        <dbReference type="ARBA" id="ARBA00073740"/>
    </source>
</evidence>
<dbReference type="Gene3D" id="1.10.287.110">
    <property type="entry name" value="DnaJ domain"/>
    <property type="match status" value="1"/>
</dbReference>
<feature type="domain" description="J" evidence="10">
    <location>
        <begin position="412"/>
        <end position="481"/>
    </location>
</feature>
<feature type="repeat" description="TPR" evidence="7">
    <location>
        <begin position="36"/>
        <end position="69"/>
    </location>
</feature>
<sequence length="544" mass="58515">MLVNLPALALAATAVLSSARGVCALSPEDIPSDTPISSLLASAQVYLANGQASEALTYYDAAIARDPADYLTFFKRATAYLSLGRTSQATSDFNRVLELRPGFEGAHLQLGKLRARNADWNAAREQYRLARHTESSADYVALVEAEGASKLAEAAAAAGQWDECISQAGAAIQTANRAAGLRELRSKCRFAKGEVEEGMGDLQHVLQLRTGDTDPFLTISATTFYGLGDVDQGMAHIRKCLHSDPESKSCRKLLKQEKSIEKTLARVNKALEKNQPMTAAKLLVPSGSGEDAVPGLINEVKEQVKALKDAGTMPDKAPEALITRLVETACQAYYEASGKKASIYCPEALERDPEGSFFGLLYRAKGQLDADEYEASINTLQKASELRPEKRDLVNTLMQKAQLELKRSKTKDYYKVLGVARDADERQIKSAYRKLSKVHHPDKAVKLGITKEEAEKKMASINEAYEVLSTPELRQRFDSGDDPNSNEPQHHGGHPFGGFGGGGNPFMFQQGGGGGGGPQFNFKFGGSRGGGGGGGFPGGFPFGG</sequence>
<dbReference type="InterPro" id="IPR019734">
    <property type="entry name" value="TPR_rpt"/>
</dbReference>
<dbReference type="PANTHER" id="PTHR44140">
    <property type="entry name" value="LD25575P"/>
    <property type="match status" value="1"/>
</dbReference>
<name>A0A136J0J5_9PEZI</name>
<dbReference type="InParanoid" id="A0A136J0J5"/>
<dbReference type="PRINTS" id="PR00625">
    <property type="entry name" value="JDOMAIN"/>
</dbReference>
<keyword evidence="12" id="KW-1185">Reference proteome</keyword>
<dbReference type="Pfam" id="PF13181">
    <property type="entry name" value="TPR_8"/>
    <property type="match status" value="2"/>
</dbReference>
<evidence type="ECO:0000256" key="9">
    <source>
        <dbReference type="SAM" id="SignalP"/>
    </source>
</evidence>
<dbReference type="SUPFAM" id="SSF46565">
    <property type="entry name" value="Chaperone J-domain"/>
    <property type="match status" value="1"/>
</dbReference>
<reference evidence="12" key="1">
    <citation type="submission" date="2016-02" db="EMBL/GenBank/DDBJ databases">
        <title>Draft genome sequence of Microdochium bolleyi, a fungal endophyte of beachgrass.</title>
        <authorList>
            <consortium name="DOE Joint Genome Institute"/>
            <person name="David A.S."/>
            <person name="May G."/>
            <person name="Haridas S."/>
            <person name="Lim J."/>
            <person name="Wang M."/>
            <person name="Labutti K."/>
            <person name="Lipzen A."/>
            <person name="Barry K."/>
            <person name="Grigoriev I.V."/>
        </authorList>
    </citation>
    <scope>NUCLEOTIDE SEQUENCE [LARGE SCALE GENOMIC DNA]</scope>
    <source>
        <strain evidence="12">J235TASD1</strain>
    </source>
</reference>
<evidence type="ECO:0000259" key="10">
    <source>
        <dbReference type="PROSITE" id="PS50076"/>
    </source>
</evidence>
<feature type="region of interest" description="Disordered" evidence="8">
    <location>
        <begin position="475"/>
        <end position="544"/>
    </location>
</feature>
<dbReference type="SUPFAM" id="SSF48452">
    <property type="entry name" value="TPR-like"/>
    <property type="match status" value="2"/>
</dbReference>
<comment type="subcellular location">
    <subcellularLocation>
        <location evidence="1">Endoplasmic reticulum lumen</location>
    </subcellularLocation>
</comment>
<dbReference type="AlphaFoldDB" id="A0A136J0J5"/>
<dbReference type="GO" id="GO:0051087">
    <property type="term" value="F:protein-folding chaperone binding"/>
    <property type="evidence" value="ECO:0007669"/>
    <property type="project" value="TreeGrafter"/>
</dbReference>
<feature type="repeat" description="TPR" evidence="7">
    <location>
        <begin position="70"/>
        <end position="103"/>
    </location>
</feature>
<dbReference type="OrthoDB" id="1726119at2759"/>
<feature type="chain" id="PRO_5007293347" description="Tetratricopeptide repeat and J domain-containing co-chaperone DNJ1" evidence="9">
    <location>
        <begin position="25"/>
        <end position="544"/>
    </location>
</feature>
<dbReference type="SMART" id="SM00028">
    <property type="entry name" value="TPR"/>
    <property type="match status" value="3"/>
</dbReference>
<dbReference type="PROSITE" id="PS50076">
    <property type="entry name" value="DNAJ_2"/>
    <property type="match status" value="1"/>
</dbReference>
<keyword evidence="2 9" id="KW-0732">Signal</keyword>
<dbReference type="PROSITE" id="PS50005">
    <property type="entry name" value="TPR"/>
    <property type="match status" value="2"/>
</dbReference>
<dbReference type="FunFam" id="1.25.40.10:FF:000224">
    <property type="entry name" value="DnaJ and TPR domain protein"/>
    <property type="match status" value="1"/>
</dbReference>
<dbReference type="PANTHER" id="PTHR44140:SF2">
    <property type="entry name" value="LD25575P"/>
    <property type="match status" value="1"/>
</dbReference>
<dbReference type="STRING" id="196109.A0A136J0J5"/>
<dbReference type="GO" id="GO:0034975">
    <property type="term" value="P:protein folding in endoplasmic reticulum"/>
    <property type="evidence" value="ECO:0007669"/>
    <property type="project" value="TreeGrafter"/>
</dbReference>
<accession>A0A136J0J5</accession>
<organism evidence="11 12">
    <name type="scientific">Microdochium bolleyi</name>
    <dbReference type="NCBI Taxonomy" id="196109"/>
    <lineage>
        <taxon>Eukaryota</taxon>
        <taxon>Fungi</taxon>
        <taxon>Dikarya</taxon>
        <taxon>Ascomycota</taxon>
        <taxon>Pezizomycotina</taxon>
        <taxon>Sordariomycetes</taxon>
        <taxon>Xylariomycetidae</taxon>
        <taxon>Xylariales</taxon>
        <taxon>Microdochiaceae</taxon>
        <taxon>Microdochium</taxon>
    </lineage>
</organism>
<evidence type="ECO:0000256" key="5">
    <source>
        <dbReference type="ARBA" id="ARBA00022824"/>
    </source>
</evidence>
<dbReference type="GO" id="GO:0005788">
    <property type="term" value="C:endoplasmic reticulum lumen"/>
    <property type="evidence" value="ECO:0007669"/>
    <property type="project" value="UniProtKB-SubCell"/>
</dbReference>
<evidence type="ECO:0000313" key="12">
    <source>
        <dbReference type="Proteomes" id="UP000070501"/>
    </source>
</evidence>
<dbReference type="EMBL" id="KQ964252">
    <property type="protein sequence ID" value="KXJ90682.1"/>
    <property type="molecule type" value="Genomic_DNA"/>
</dbReference>
<evidence type="ECO:0000256" key="3">
    <source>
        <dbReference type="ARBA" id="ARBA00022737"/>
    </source>
</evidence>
<dbReference type="FunFam" id="1.10.287.110:FF:000083">
    <property type="entry name" value="DnaJ and TPR domain protein"/>
    <property type="match status" value="1"/>
</dbReference>
<dbReference type="CDD" id="cd06257">
    <property type="entry name" value="DnaJ"/>
    <property type="match status" value="1"/>
</dbReference>
<evidence type="ECO:0000256" key="8">
    <source>
        <dbReference type="SAM" id="MobiDB-lite"/>
    </source>
</evidence>
<dbReference type="InterPro" id="IPR036869">
    <property type="entry name" value="J_dom_sf"/>
</dbReference>
<feature type="signal peptide" evidence="9">
    <location>
        <begin position="1"/>
        <end position="24"/>
    </location>
</feature>